<accession>A0A5N5TND8</accession>
<sequence>MVFKVLTFMELKISDFTRPKAVAFFTYLYGISILFLLYVFCYLLSGSTRELPSKNQFILYYSV</sequence>
<comment type="caution">
    <text evidence="2">The sequence shown here is derived from an EMBL/GenBank/DDBJ whole genome shotgun (WGS) entry which is preliminary data.</text>
</comment>
<proteinExistence type="predicted"/>
<dbReference type="EMBL" id="SEYY01000261">
    <property type="protein sequence ID" value="KAB7507693.1"/>
    <property type="molecule type" value="Genomic_DNA"/>
</dbReference>
<keyword evidence="1" id="KW-0472">Membrane</keyword>
<gene>
    <name evidence="2" type="ORF">Anas_02419</name>
</gene>
<keyword evidence="1" id="KW-0812">Transmembrane</keyword>
<name>A0A5N5TND8_9CRUS</name>
<keyword evidence="1" id="KW-1133">Transmembrane helix</keyword>
<dbReference type="AlphaFoldDB" id="A0A5N5TND8"/>
<evidence type="ECO:0000256" key="1">
    <source>
        <dbReference type="SAM" id="Phobius"/>
    </source>
</evidence>
<dbReference type="OrthoDB" id="6378414at2759"/>
<evidence type="ECO:0000313" key="2">
    <source>
        <dbReference type="EMBL" id="KAB7507693.1"/>
    </source>
</evidence>
<reference evidence="2 3" key="1">
    <citation type="journal article" date="2019" name="PLoS Biol.">
        <title>Sex chromosomes control vertical transmission of feminizing Wolbachia symbionts in an isopod.</title>
        <authorList>
            <person name="Becking T."/>
            <person name="Chebbi M.A."/>
            <person name="Giraud I."/>
            <person name="Moumen B."/>
            <person name="Laverre T."/>
            <person name="Caubet Y."/>
            <person name="Peccoud J."/>
            <person name="Gilbert C."/>
            <person name="Cordaux R."/>
        </authorList>
    </citation>
    <scope>NUCLEOTIDE SEQUENCE [LARGE SCALE GENOMIC DNA]</scope>
    <source>
        <strain evidence="2">ANa2</strain>
        <tissue evidence="2">Whole body excluding digestive tract and cuticle</tissue>
    </source>
</reference>
<organism evidence="2 3">
    <name type="scientific">Armadillidium nasatum</name>
    <dbReference type="NCBI Taxonomy" id="96803"/>
    <lineage>
        <taxon>Eukaryota</taxon>
        <taxon>Metazoa</taxon>
        <taxon>Ecdysozoa</taxon>
        <taxon>Arthropoda</taxon>
        <taxon>Crustacea</taxon>
        <taxon>Multicrustacea</taxon>
        <taxon>Malacostraca</taxon>
        <taxon>Eumalacostraca</taxon>
        <taxon>Peracarida</taxon>
        <taxon>Isopoda</taxon>
        <taxon>Oniscidea</taxon>
        <taxon>Crinocheta</taxon>
        <taxon>Armadillidiidae</taxon>
        <taxon>Armadillidium</taxon>
    </lineage>
</organism>
<feature type="transmembrane region" description="Helical" evidence="1">
    <location>
        <begin position="21"/>
        <end position="45"/>
    </location>
</feature>
<dbReference type="Proteomes" id="UP000326759">
    <property type="component" value="Unassembled WGS sequence"/>
</dbReference>
<evidence type="ECO:0000313" key="3">
    <source>
        <dbReference type="Proteomes" id="UP000326759"/>
    </source>
</evidence>
<protein>
    <submittedName>
        <fullName evidence="2">Uncharacterized protein</fullName>
    </submittedName>
</protein>
<keyword evidence="3" id="KW-1185">Reference proteome</keyword>